<organism evidence="1 2">
    <name type="scientific">Dongia sedimenti</name>
    <dbReference type="NCBI Taxonomy" id="3064282"/>
    <lineage>
        <taxon>Bacteria</taxon>
        <taxon>Pseudomonadati</taxon>
        <taxon>Pseudomonadota</taxon>
        <taxon>Alphaproteobacteria</taxon>
        <taxon>Rhodospirillales</taxon>
        <taxon>Dongiaceae</taxon>
        <taxon>Dongia</taxon>
    </lineage>
</organism>
<evidence type="ECO:0000313" key="2">
    <source>
        <dbReference type="Proteomes" id="UP001230156"/>
    </source>
</evidence>
<sequence>MALSIKDAKADRLARELAAETGESLTEAVIGALEVRLRLVRGDNRTREQRLADVMKIIEDFRAHKVGDYRSADEIIGYDERGLPV</sequence>
<proteinExistence type="predicted"/>
<dbReference type="EMBL" id="JAUYVI010000004">
    <property type="protein sequence ID" value="MDQ7248378.1"/>
    <property type="molecule type" value="Genomic_DNA"/>
</dbReference>
<protein>
    <submittedName>
        <fullName evidence="1">Type II toxin-antitoxin system VapB family antitoxin</fullName>
    </submittedName>
</protein>
<dbReference type="Pfam" id="PF07704">
    <property type="entry name" value="PSK_trans_fac"/>
    <property type="match status" value="1"/>
</dbReference>
<dbReference type="Proteomes" id="UP001230156">
    <property type="component" value="Unassembled WGS sequence"/>
</dbReference>
<accession>A0ABU0YNL0</accession>
<dbReference type="InterPro" id="IPR011660">
    <property type="entry name" value="VapB-like"/>
</dbReference>
<reference evidence="2" key="1">
    <citation type="submission" date="2023-08" db="EMBL/GenBank/DDBJ databases">
        <title>Rhodospirillaceae gen. nov., a novel taxon isolated from the Yangtze River Yuezi River estuary sludge.</title>
        <authorList>
            <person name="Ruan L."/>
        </authorList>
    </citation>
    <scope>NUCLEOTIDE SEQUENCE [LARGE SCALE GENOMIC DNA]</scope>
    <source>
        <strain evidence="2">R-7</strain>
    </source>
</reference>
<name>A0ABU0YNL0_9PROT</name>
<evidence type="ECO:0000313" key="1">
    <source>
        <dbReference type="EMBL" id="MDQ7248378.1"/>
    </source>
</evidence>
<gene>
    <name evidence="1" type="ORF">Q8A70_11910</name>
</gene>
<comment type="caution">
    <text evidence="1">The sequence shown here is derived from an EMBL/GenBank/DDBJ whole genome shotgun (WGS) entry which is preliminary data.</text>
</comment>
<keyword evidence="2" id="KW-1185">Reference proteome</keyword>
<dbReference type="RefSeq" id="WP_379955851.1">
    <property type="nucleotide sequence ID" value="NZ_JAUYVI010000004.1"/>
</dbReference>